<comment type="caution">
    <text evidence="1">The sequence shown here is derived from an EMBL/GenBank/DDBJ whole genome shotgun (WGS) entry which is preliminary data.</text>
</comment>
<dbReference type="EMBL" id="BQNB010014481">
    <property type="protein sequence ID" value="GJT28683.1"/>
    <property type="molecule type" value="Genomic_DNA"/>
</dbReference>
<keyword evidence="2" id="KW-1185">Reference proteome</keyword>
<evidence type="ECO:0000313" key="1">
    <source>
        <dbReference type="EMBL" id="GJT28683.1"/>
    </source>
</evidence>
<evidence type="ECO:0000313" key="2">
    <source>
        <dbReference type="Proteomes" id="UP001151760"/>
    </source>
</evidence>
<dbReference type="Proteomes" id="UP001151760">
    <property type="component" value="Unassembled WGS sequence"/>
</dbReference>
<reference evidence="1" key="2">
    <citation type="submission" date="2022-01" db="EMBL/GenBank/DDBJ databases">
        <authorList>
            <person name="Yamashiro T."/>
            <person name="Shiraishi A."/>
            <person name="Satake H."/>
            <person name="Nakayama K."/>
        </authorList>
    </citation>
    <scope>NUCLEOTIDE SEQUENCE</scope>
</reference>
<protein>
    <submittedName>
        <fullName evidence="1">Uncharacterized protein</fullName>
    </submittedName>
</protein>
<accession>A0ABQ5CQS3</accession>
<gene>
    <name evidence="1" type="ORF">Tco_0908958</name>
</gene>
<name>A0ABQ5CQS3_9ASTR</name>
<organism evidence="1 2">
    <name type="scientific">Tanacetum coccineum</name>
    <dbReference type="NCBI Taxonomy" id="301880"/>
    <lineage>
        <taxon>Eukaryota</taxon>
        <taxon>Viridiplantae</taxon>
        <taxon>Streptophyta</taxon>
        <taxon>Embryophyta</taxon>
        <taxon>Tracheophyta</taxon>
        <taxon>Spermatophyta</taxon>
        <taxon>Magnoliopsida</taxon>
        <taxon>eudicotyledons</taxon>
        <taxon>Gunneridae</taxon>
        <taxon>Pentapetalae</taxon>
        <taxon>asterids</taxon>
        <taxon>campanulids</taxon>
        <taxon>Asterales</taxon>
        <taxon>Asteraceae</taxon>
        <taxon>Asteroideae</taxon>
        <taxon>Anthemideae</taxon>
        <taxon>Anthemidinae</taxon>
        <taxon>Tanacetum</taxon>
    </lineage>
</organism>
<reference evidence="1" key="1">
    <citation type="journal article" date="2022" name="Int. J. Mol. Sci.">
        <title>Draft Genome of Tanacetum Coccineum: Genomic Comparison of Closely Related Tanacetum-Family Plants.</title>
        <authorList>
            <person name="Yamashiro T."/>
            <person name="Shiraishi A."/>
            <person name="Nakayama K."/>
            <person name="Satake H."/>
        </authorList>
    </citation>
    <scope>NUCLEOTIDE SEQUENCE</scope>
</reference>
<proteinExistence type="predicted"/>
<sequence>MLELQDLFDSYELMVWSFMDVERQEFLFYSPRQCHSSRNSSSDQCDTDAHLLTYLSVLNSHQLISSQLSLSMGSVKLACTVVLPAYMEAEVKAELNKKAHSVWVIRFRVRSSYGYAWWWTEMERSLRLALVDHHRITDQPVPVSQAENLLLPVRISNDINIELSKEFFVELRNNIYHGTYNKDVVDHIAKVLKMVDLIYVPGVDSHQLRMKIFPLPLADYAIEWWISMGDRKVTTWEELIEKFFCRFYPESYHREDEMLDEGEN</sequence>